<sequence length="239" mass="26806">MPSTTRSVTTGLDTQPSFSQYLGKRVSFEGCIVDKLFSSDKAMTVEVEEEAWNSTVGPAMQVTPPMTWQDRARFMRAAASTKNGKVKVRGKKLASNVRKVKVCGKEVALLKNGQRCVFTGSWAHHTRYGLQLKVESVKILALDREEDILARLAGLFKVIAGGDTLWMRFSKKAQRIYQVYGKDTVSVLNSATAEEKLLRVPRLGGKKMCTRLKKEWDKQTCAFLSSRTLKIEVQKPPRC</sequence>
<dbReference type="Pfam" id="PF23139">
    <property type="entry name" value="OB_YrrC"/>
    <property type="match status" value="1"/>
</dbReference>
<evidence type="ECO:0000259" key="1">
    <source>
        <dbReference type="Pfam" id="PF23139"/>
    </source>
</evidence>
<gene>
    <name evidence="2" type="ORF">CEUSTIGMA_g6166.t1</name>
</gene>
<feature type="domain" description="ATP-dependent RecD2 DNA helicase OB-fold" evidence="1">
    <location>
        <begin position="99"/>
        <end position="138"/>
    </location>
</feature>
<accession>A0A250X735</accession>
<protein>
    <recommendedName>
        <fullName evidence="1">ATP-dependent RecD2 DNA helicase OB-fold domain-containing protein</fullName>
    </recommendedName>
</protein>
<comment type="caution">
    <text evidence="2">The sequence shown here is derived from an EMBL/GenBank/DDBJ whole genome shotgun (WGS) entry which is preliminary data.</text>
</comment>
<keyword evidence="3" id="KW-1185">Reference proteome</keyword>
<dbReference type="EMBL" id="BEGY01000035">
    <property type="protein sequence ID" value="GAX78729.1"/>
    <property type="molecule type" value="Genomic_DNA"/>
</dbReference>
<evidence type="ECO:0000313" key="2">
    <source>
        <dbReference type="EMBL" id="GAX78729.1"/>
    </source>
</evidence>
<dbReference type="InterPro" id="IPR055446">
    <property type="entry name" value="RecD2_N_OB"/>
</dbReference>
<name>A0A250X735_9CHLO</name>
<dbReference type="Proteomes" id="UP000232323">
    <property type="component" value="Unassembled WGS sequence"/>
</dbReference>
<organism evidence="2 3">
    <name type="scientific">Chlamydomonas eustigma</name>
    <dbReference type="NCBI Taxonomy" id="1157962"/>
    <lineage>
        <taxon>Eukaryota</taxon>
        <taxon>Viridiplantae</taxon>
        <taxon>Chlorophyta</taxon>
        <taxon>core chlorophytes</taxon>
        <taxon>Chlorophyceae</taxon>
        <taxon>CS clade</taxon>
        <taxon>Chlamydomonadales</taxon>
        <taxon>Chlamydomonadaceae</taxon>
        <taxon>Chlamydomonas</taxon>
    </lineage>
</organism>
<reference evidence="2 3" key="1">
    <citation type="submission" date="2017-08" db="EMBL/GenBank/DDBJ databases">
        <title>Acidophilic green algal genome provides insights into adaptation to an acidic environment.</title>
        <authorList>
            <person name="Hirooka S."/>
            <person name="Hirose Y."/>
            <person name="Kanesaki Y."/>
            <person name="Higuchi S."/>
            <person name="Fujiwara T."/>
            <person name="Onuma R."/>
            <person name="Era A."/>
            <person name="Ohbayashi R."/>
            <person name="Uzuka A."/>
            <person name="Nozaki H."/>
            <person name="Yoshikawa H."/>
            <person name="Miyagishima S.Y."/>
        </authorList>
    </citation>
    <scope>NUCLEOTIDE SEQUENCE [LARGE SCALE GENOMIC DNA]</scope>
    <source>
        <strain evidence="2 3">NIES-2499</strain>
    </source>
</reference>
<evidence type="ECO:0000313" key="3">
    <source>
        <dbReference type="Proteomes" id="UP000232323"/>
    </source>
</evidence>
<dbReference type="AlphaFoldDB" id="A0A250X735"/>
<proteinExistence type="predicted"/>